<name>A0A9P6QLC1_9FUNG</name>
<dbReference type="OrthoDB" id="2448606at2759"/>
<evidence type="ECO:0000313" key="1">
    <source>
        <dbReference type="EMBL" id="KAG0282093.1"/>
    </source>
</evidence>
<accession>A0A9P6QLC1</accession>
<dbReference type="Proteomes" id="UP000823405">
    <property type="component" value="Unassembled WGS sequence"/>
</dbReference>
<reference evidence="1" key="1">
    <citation type="journal article" date="2020" name="Fungal Divers.">
        <title>Resolving the Mortierellaceae phylogeny through synthesis of multi-gene phylogenetics and phylogenomics.</title>
        <authorList>
            <person name="Vandepol N."/>
            <person name="Liber J."/>
            <person name="Desiro A."/>
            <person name="Na H."/>
            <person name="Kennedy M."/>
            <person name="Barry K."/>
            <person name="Grigoriev I.V."/>
            <person name="Miller A.N."/>
            <person name="O'Donnell K."/>
            <person name="Stajich J.E."/>
            <person name="Bonito G."/>
        </authorList>
    </citation>
    <scope>NUCLEOTIDE SEQUENCE</scope>
    <source>
        <strain evidence="1">NVP60</strain>
    </source>
</reference>
<organism evidence="1 2">
    <name type="scientific">Linnemannia gamsii</name>
    <dbReference type="NCBI Taxonomy" id="64522"/>
    <lineage>
        <taxon>Eukaryota</taxon>
        <taxon>Fungi</taxon>
        <taxon>Fungi incertae sedis</taxon>
        <taxon>Mucoromycota</taxon>
        <taxon>Mortierellomycotina</taxon>
        <taxon>Mortierellomycetes</taxon>
        <taxon>Mortierellales</taxon>
        <taxon>Mortierellaceae</taxon>
        <taxon>Linnemannia</taxon>
    </lineage>
</organism>
<dbReference type="AlphaFoldDB" id="A0A9P6QLC1"/>
<keyword evidence="2" id="KW-1185">Reference proteome</keyword>
<dbReference type="EMBL" id="JAAAIN010004325">
    <property type="protein sequence ID" value="KAG0282093.1"/>
    <property type="molecule type" value="Genomic_DNA"/>
</dbReference>
<gene>
    <name evidence="1" type="ORF">BGZ97_009147</name>
</gene>
<protein>
    <submittedName>
        <fullName evidence="1">Uncharacterized protein</fullName>
    </submittedName>
</protein>
<evidence type="ECO:0000313" key="2">
    <source>
        <dbReference type="Proteomes" id="UP000823405"/>
    </source>
</evidence>
<comment type="caution">
    <text evidence="1">The sequence shown here is derived from an EMBL/GenBank/DDBJ whole genome shotgun (WGS) entry which is preliminary data.</text>
</comment>
<sequence>MKEEEIQRTQDVVLLLASWVQRKGLLANEKVAAQRESRDPVEAIDTEPVVETILSSYAACKDKKITPILFIALHVFRQYNSWATPVSESDCLMGVVGPILKEVMAIQHEIKFTCACMSEGKN</sequence>
<proteinExistence type="predicted"/>